<evidence type="ECO:0000256" key="1">
    <source>
        <dbReference type="PROSITE-ProRule" id="PRU00339"/>
    </source>
</evidence>
<dbReference type="AlphaFoldDB" id="A0A1H4XYC1"/>
<keyword evidence="1" id="KW-0802">TPR repeat</keyword>
<reference evidence="2 3" key="1">
    <citation type="submission" date="2016-10" db="EMBL/GenBank/DDBJ databases">
        <authorList>
            <person name="de Groot N.N."/>
        </authorList>
    </citation>
    <scope>NUCLEOTIDE SEQUENCE [LARGE SCALE GENOMIC DNA]</scope>
    <source>
        <strain evidence="2 3">DSM 40306</strain>
    </source>
</reference>
<sequence length="748" mass="81020">MSDSEKHMTLRAQASDQARVYQAGRDLYVNESGETAAPPTVIPLSQTGIIRGDFVGRDGEVERILAHLQPAEDSEASSVLVLSGLGGIGKTELATRAANLAMDRKLFPGGAVFVDLRGYDAITDLSVYPHQVYSPALKALGVDAIDPMPENVGPQFHTELQKRADAKLPVLLFLDNARDPGQVLSLIPNSHVHRVIVTSRNAIAPLLPGAVNVRLDVLAPEDAVNLVKVKAKRELPSGDCYELARLCGHLPLAVSIVGAILASDPELSPTELADELAQEEQRLEGLEHEDVAVRAAFERSYVRLNEFHAATFRALSLSPGTDLSVEAAAVLLDTQQVKARRALRHLLNCHLVEAGNNPGRWRMHDLVRLYAAEQAQSSDSKDSRDAAQARLVSYLSARAEHAAEWINGHPEKQPAVGFIDRAAAMEWLAIEASNLVASAEISAKLGKSDTSADLAASVVPYLINAADFSSSLSVLFIGIEAVRRSGDQSRLAGAYNNLGITYTSMRKYRDAVRWFNKSVALARSLNDFDTEARALINLSGALRDLVGVEASMEPLRRAMKIRGEHGRGDGFGLTNLGISLREAGRFQEAEKVLKQALVVHAKNGARKAEASTLAQLGTTLIQRATRETSTPLLKDGAQYLGAAIAAYRDVRDRQGEAMCFLNLGNAISLTSDLRKALDAYESALRLFRDAGDDHGQGTVMTAIGLALMTHGESERGRSALKEAERLLEPFDEPDRKRLIAEYLRGAIK</sequence>
<dbReference type="InterPro" id="IPR011990">
    <property type="entry name" value="TPR-like_helical_dom_sf"/>
</dbReference>
<dbReference type="STRING" id="67331.SAMN04490357_3806"/>
<dbReference type="Gene3D" id="3.40.50.300">
    <property type="entry name" value="P-loop containing nucleotide triphosphate hydrolases"/>
    <property type="match status" value="1"/>
</dbReference>
<protein>
    <submittedName>
        <fullName evidence="2">Predicted ATPase</fullName>
    </submittedName>
</protein>
<dbReference type="SUPFAM" id="SSF52540">
    <property type="entry name" value="P-loop containing nucleoside triphosphate hydrolases"/>
    <property type="match status" value="1"/>
</dbReference>
<accession>A0A1H4XYC1</accession>
<evidence type="ECO:0000313" key="3">
    <source>
        <dbReference type="Proteomes" id="UP000182375"/>
    </source>
</evidence>
<dbReference type="EMBL" id="FNTD01000004">
    <property type="protein sequence ID" value="SED09724.1"/>
    <property type="molecule type" value="Genomic_DNA"/>
</dbReference>
<dbReference type="GeneID" id="95512931"/>
<proteinExistence type="predicted"/>
<dbReference type="GO" id="GO:0043531">
    <property type="term" value="F:ADP binding"/>
    <property type="evidence" value="ECO:0007669"/>
    <property type="project" value="InterPro"/>
</dbReference>
<gene>
    <name evidence="2" type="ORF">SAMN04490357_3806</name>
</gene>
<dbReference type="PANTHER" id="PTHR47691">
    <property type="entry name" value="REGULATOR-RELATED"/>
    <property type="match status" value="1"/>
</dbReference>
<feature type="repeat" description="TPR" evidence="1">
    <location>
        <begin position="657"/>
        <end position="690"/>
    </location>
</feature>
<feature type="repeat" description="TPR" evidence="1">
    <location>
        <begin position="492"/>
        <end position="525"/>
    </location>
</feature>
<dbReference type="InterPro" id="IPR019734">
    <property type="entry name" value="TPR_rpt"/>
</dbReference>
<dbReference type="Gene3D" id="1.25.40.10">
    <property type="entry name" value="Tetratricopeptide repeat domain"/>
    <property type="match status" value="1"/>
</dbReference>
<dbReference type="Pfam" id="PF13374">
    <property type="entry name" value="TPR_10"/>
    <property type="match status" value="2"/>
</dbReference>
<organism evidence="2 3">
    <name type="scientific">Streptomyces misionensis</name>
    <dbReference type="NCBI Taxonomy" id="67331"/>
    <lineage>
        <taxon>Bacteria</taxon>
        <taxon>Bacillati</taxon>
        <taxon>Actinomycetota</taxon>
        <taxon>Actinomycetes</taxon>
        <taxon>Kitasatosporales</taxon>
        <taxon>Streptomycetaceae</taxon>
        <taxon>Streptomyces</taxon>
    </lineage>
</organism>
<dbReference type="SMART" id="SM00028">
    <property type="entry name" value="TPR"/>
    <property type="match status" value="3"/>
</dbReference>
<dbReference type="PRINTS" id="PR00364">
    <property type="entry name" value="DISEASERSIST"/>
</dbReference>
<name>A0A1H4XYC1_9ACTN</name>
<dbReference type="SUPFAM" id="SSF48452">
    <property type="entry name" value="TPR-like"/>
    <property type="match status" value="2"/>
</dbReference>
<dbReference type="Proteomes" id="UP000182375">
    <property type="component" value="Unassembled WGS sequence"/>
</dbReference>
<dbReference type="PROSITE" id="PS50005">
    <property type="entry name" value="TPR"/>
    <property type="match status" value="2"/>
</dbReference>
<evidence type="ECO:0000313" key="2">
    <source>
        <dbReference type="EMBL" id="SED09724.1"/>
    </source>
</evidence>
<dbReference type="RefSeq" id="WP_143060454.1">
    <property type="nucleotide sequence ID" value="NZ_FNTD01000004.1"/>
</dbReference>
<dbReference type="InterPro" id="IPR027417">
    <property type="entry name" value="P-loop_NTPase"/>
</dbReference>
<dbReference type="PANTHER" id="PTHR47691:SF3">
    <property type="entry name" value="HTH-TYPE TRANSCRIPTIONAL REGULATOR RV0890C-RELATED"/>
    <property type="match status" value="1"/>
</dbReference>